<evidence type="ECO:0000256" key="2">
    <source>
        <dbReference type="ARBA" id="ARBA00022475"/>
    </source>
</evidence>
<feature type="transmembrane region" description="Helical" evidence="9">
    <location>
        <begin position="40"/>
        <end position="61"/>
    </location>
</feature>
<reference evidence="13" key="1">
    <citation type="journal article" date="2019" name="Int. J. Syst. Evol. Microbiol.">
        <title>The Global Catalogue of Microorganisms (GCM) 10K type strain sequencing project: providing services to taxonomists for standard genome sequencing and annotation.</title>
        <authorList>
            <consortium name="The Broad Institute Genomics Platform"/>
            <consortium name="The Broad Institute Genome Sequencing Center for Infectious Disease"/>
            <person name="Wu L."/>
            <person name="Ma J."/>
        </authorList>
    </citation>
    <scope>NUCLEOTIDE SEQUENCE [LARGE SCALE GENOMIC DNA]</scope>
    <source>
        <strain evidence="13">CGMCC 4.7241</strain>
    </source>
</reference>
<gene>
    <name evidence="12" type="ORF">ACFOUW_04205</name>
</gene>
<evidence type="ECO:0000256" key="8">
    <source>
        <dbReference type="SAM" id="MobiDB-lite"/>
    </source>
</evidence>
<dbReference type="InterPro" id="IPR056785">
    <property type="entry name" value="YkcA/B-like_C"/>
</dbReference>
<feature type="region of interest" description="Disordered" evidence="8">
    <location>
        <begin position="513"/>
        <end position="545"/>
    </location>
</feature>
<dbReference type="InterPro" id="IPR050297">
    <property type="entry name" value="LipidA_mod_glycosyltrf_83"/>
</dbReference>
<feature type="transmembrane region" description="Helical" evidence="9">
    <location>
        <begin position="411"/>
        <end position="432"/>
    </location>
</feature>
<feature type="domain" description="Glycosyltransferase RgtA/B/C/D-like" evidence="10">
    <location>
        <begin position="98"/>
        <end position="251"/>
    </location>
</feature>
<feature type="transmembrane region" description="Helical" evidence="9">
    <location>
        <begin position="467"/>
        <end position="486"/>
    </location>
</feature>
<keyword evidence="2" id="KW-1003">Cell membrane</keyword>
<feature type="compositionally biased region" description="Gly residues" evidence="8">
    <location>
        <begin position="513"/>
        <end position="526"/>
    </location>
</feature>
<feature type="transmembrane region" description="Helical" evidence="9">
    <location>
        <begin position="383"/>
        <end position="404"/>
    </location>
</feature>
<accession>A0ABV7Y5D9</accession>
<evidence type="ECO:0000256" key="3">
    <source>
        <dbReference type="ARBA" id="ARBA00022676"/>
    </source>
</evidence>
<evidence type="ECO:0000259" key="11">
    <source>
        <dbReference type="Pfam" id="PF24878"/>
    </source>
</evidence>
<evidence type="ECO:0000256" key="9">
    <source>
        <dbReference type="SAM" id="Phobius"/>
    </source>
</evidence>
<evidence type="ECO:0000256" key="4">
    <source>
        <dbReference type="ARBA" id="ARBA00022679"/>
    </source>
</evidence>
<keyword evidence="7 9" id="KW-0472">Membrane</keyword>
<feature type="compositionally biased region" description="Gly residues" evidence="8">
    <location>
        <begin position="534"/>
        <end position="545"/>
    </location>
</feature>
<feature type="transmembrane region" description="Helical" evidence="9">
    <location>
        <begin position="438"/>
        <end position="460"/>
    </location>
</feature>
<feature type="domain" description="Putative mannosyltransferase YkcA/B-like C-terminal" evidence="11">
    <location>
        <begin position="564"/>
        <end position="653"/>
    </location>
</feature>
<feature type="transmembrane region" description="Helical" evidence="9">
    <location>
        <begin position="242"/>
        <end position="263"/>
    </location>
</feature>
<comment type="caution">
    <text evidence="12">The sequence shown here is derived from an EMBL/GenBank/DDBJ whole genome shotgun (WGS) entry which is preliminary data.</text>
</comment>
<organism evidence="12 13">
    <name type="scientific">Tenggerimyces flavus</name>
    <dbReference type="NCBI Taxonomy" id="1708749"/>
    <lineage>
        <taxon>Bacteria</taxon>
        <taxon>Bacillati</taxon>
        <taxon>Actinomycetota</taxon>
        <taxon>Actinomycetes</taxon>
        <taxon>Propionibacteriales</taxon>
        <taxon>Nocardioidaceae</taxon>
        <taxon>Tenggerimyces</taxon>
    </lineage>
</organism>
<name>A0ABV7Y5D9_9ACTN</name>
<keyword evidence="6 9" id="KW-1133">Transmembrane helix</keyword>
<proteinExistence type="predicted"/>
<dbReference type="PANTHER" id="PTHR33908:SF3">
    <property type="entry name" value="UNDECAPRENYL PHOSPHATE-ALPHA-4-AMINO-4-DEOXY-L-ARABINOSE ARABINOSYL TRANSFERASE"/>
    <property type="match status" value="1"/>
</dbReference>
<keyword evidence="13" id="KW-1185">Reference proteome</keyword>
<evidence type="ECO:0000313" key="12">
    <source>
        <dbReference type="EMBL" id="MFC3760027.1"/>
    </source>
</evidence>
<comment type="subcellular location">
    <subcellularLocation>
        <location evidence="1">Cell membrane</location>
        <topology evidence="1">Multi-pass membrane protein</topology>
    </subcellularLocation>
</comment>
<evidence type="ECO:0000256" key="5">
    <source>
        <dbReference type="ARBA" id="ARBA00022692"/>
    </source>
</evidence>
<evidence type="ECO:0000256" key="7">
    <source>
        <dbReference type="ARBA" id="ARBA00023136"/>
    </source>
</evidence>
<feature type="transmembrane region" description="Helical" evidence="9">
    <location>
        <begin position="197"/>
        <end position="230"/>
    </location>
</feature>
<dbReference type="Proteomes" id="UP001595699">
    <property type="component" value="Unassembled WGS sequence"/>
</dbReference>
<sequence length="677" mass="68833">MTTTIPGNPPAAVAASDRTPAAWRRWVVGLVRGNSYDPRWVRPTLLALLSATAVLYVWGLGASGYANSFYSAAAQAGADSWKAFFFGSSDAANSITVDKTPASLWLMALSVRAFGLSSWSILLPQALAGVATVGVLYATVRRWFPPSAGLIAGAVMALTPVATLMFRFNNPDALLVLLLTLGAYATVRAVEKASAKWLMLVGVLVGFAFLTKMLQALLVIPAFALVYLLAAPTGWGRRIRQLLLAGLALVVSGGWWVAVVELIPAQYRPYIGGSQTNSVLDLMFGYNGLGRLNGEEVGSVGGGGGAGGGPGWGETGIGRLFNAENGGQVAWLLPAALVLLIAGLVLRGRSPLVDRPRAAFVLWGGWLVATALVFSFMAGIYHAYYTVALAPAIGAVVGMGVVALWRERGRIWVPIVLALTLAGTSVWAYVLLGRSATFVPWLRTVILVVGIFAALALLVVELLPRRLAQGVAAVAALVALAGPAAYSLQTAAAAHTGSIPTAGPAVANARGGGPGGGGGRMFGPGQGQAPQGAPPGGGGRFGGGGGGGGGAGGLLNGANVSTELVALLKAGGTSFTWAAASVGSQNAASYQLASGLPVMAIGGFNGSDPSPTLAQFQQYVASGQIHYFLGGGGFGSRGGSSSSTEIAEWVAANFEAQTIGTSTVYDLSSGSTASASI</sequence>
<dbReference type="RefSeq" id="WP_205120147.1">
    <property type="nucleotide sequence ID" value="NZ_JAFBCM010000001.1"/>
</dbReference>
<evidence type="ECO:0000259" key="10">
    <source>
        <dbReference type="Pfam" id="PF13231"/>
    </source>
</evidence>
<keyword evidence="5 9" id="KW-0812">Transmembrane</keyword>
<feature type="transmembrane region" description="Helical" evidence="9">
    <location>
        <begin position="113"/>
        <end position="137"/>
    </location>
</feature>
<evidence type="ECO:0000313" key="13">
    <source>
        <dbReference type="Proteomes" id="UP001595699"/>
    </source>
</evidence>
<feature type="transmembrane region" description="Helical" evidence="9">
    <location>
        <begin position="143"/>
        <end position="166"/>
    </location>
</feature>
<feature type="transmembrane region" description="Helical" evidence="9">
    <location>
        <begin position="329"/>
        <end position="346"/>
    </location>
</feature>
<dbReference type="InterPro" id="IPR038731">
    <property type="entry name" value="RgtA/B/C-like"/>
</dbReference>
<dbReference type="PANTHER" id="PTHR33908">
    <property type="entry name" value="MANNOSYLTRANSFERASE YKCB-RELATED"/>
    <property type="match status" value="1"/>
</dbReference>
<keyword evidence="3" id="KW-0328">Glycosyltransferase</keyword>
<keyword evidence="4" id="KW-0808">Transferase</keyword>
<dbReference type="Pfam" id="PF24878">
    <property type="entry name" value="YkcB_C"/>
    <property type="match status" value="1"/>
</dbReference>
<protein>
    <submittedName>
        <fullName evidence="12">Glycosyltransferase family 39 protein</fullName>
    </submittedName>
</protein>
<dbReference type="Pfam" id="PF13231">
    <property type="entry name" value="PMT_2"/>
    <property type="match status" value="1"/>
</dbReference>
<evidence type="ECO:0000256" key="1">
    <source>
        <dbReference type="ARBA" id="ARBA00004651"/>
    </source>
</evidence>
<evidence type="ECO:0000256" key="6">
    <source>
        <dbReference type="ARBA" id="ARBA00022989"/>
    </source>
</evidence>
<feature type="transmembrane region" description="Helical" evidence="9">
    <location>
        <begin position="358"/>
        <end position="377"/>
    </location>
</feature>
<dbReference type="EMBL" id="JBHRZH010000004">
    <property type="protein sequence ID" value="MFC3760027.1"/>
    <property type="molecule type" value="Genomic_DNA"/>
</dbReference>